<evidence type="ECO:0000259" key="1">
    <source>
        <dbReference type="PROSITE" id="PS50879"/>
    </source>
</evidence>
<dbReference type="PANTHER" id="PTHR48475">
    <property type="entry name" value="RIBONUCLEASE H"/>
    <property type="match status" value="1"/>
</dbReference>
<evidence type="ECO:0000313" key="2">
    <source>
        <dbReference type="EMBL" id="RVX02437.1"/>
    </source>
</evidence>
<organism evidence="2 3">
    <name type="scientific">Vitis vinifera</name>
    <name type="common">Grape</name>
    <dbReference type="NCBI Taxonomy" id="29760"/>
    <lineage>
        <taxon>Eukaryota</taxon>
        <taxon>Viridiplantae</taxon>
        <taxon>Streptophyta</taxon>
        <taxon>Embryophyta</taxon>
        <taxon>Tracheophyta</taxon>
        <taxon>Spermatophyta</taxon>
        <taxon>Magnoliopsida</taxon>
        <taxon>eudicotyledons</taxon>
        <taxon>Gunneridae</taxon>
        <taxon>Pentapetalae</taxon>
        <taxon>rosids</taxon>
        <taxon>Vitales</taxon>
        <taxon>Vitaceae</taxon>
        <taxon>Viteae</taxon>
        <taxon>Vitis</taxon>
    </lineage>
</organism>
<dbReference type="AlphaFoldDB" id="A0A438J0E2"/>
<dbReference type="InterPro" id="IPR036397">
    <property type="entry name" value="RNaseH_sf"/>
</dbReference>
<dbReference type="PANTHER" id="PTHR48475:SF1">
    <property type="entry name" value="RNASE H TYPE-1 DOMAIN-CONTAINING PROTEIN"/>
    <property type="match status" value="1"/>
</dbReference>
<dbReference type="PROSITE" id="PS50879">
    <property type="entry name" value="RNASE_H_1"/>
    <property type="match status" value="1"/>
</dbReference>
<dbReference type="GO" id="GO:0004523">
    <property type="term" value="F:RNA-DNA hybrid ribonuclease activity"/>
    <property type="evidence" value="ECO:0007669"/>
    <property type="project" value="InterPro"/>
</dbReference>
<proteinExistence type="predicted"/>
<evidence type="ECO:0000313" key="3">
    <source>
        <dbReference type="Proteomes" id="UP000288805"/>
    </source>
</evidence>
<gene>
    <name evidence="2" type="primary">BQ2027_MB2253C_1</name>
    <name evidence="2" type="ORF">CK203_031069</name>
</gene>
<sequence>MYFDGAANHSGYGIGVLLVSPQGDHIPRSVRLTFPDYYPTTNNIVEYEACILGLKTALELGITQMDVLGDSNLVLRQVRGDWKTRDAKLKPYHAYLELLIEKFEELKYIHLPRAHNQFADALATLASTVDIPTNVVVRPLLIETRSAPAYCHLIDETEVQDDLPWFHDIRQFLRFGTYPEAATAKDRRALRQLATRFVICG</sequence>
<dbReference type="SUPFAM" id="SSF53098">
    <property type="entry name" value="Ribonuclease H-like"/>
    <property type="match status" value="1"/>
</dbReference>
<reference evidence="2 3" key="1">
    <citation type="journal article" date="2018" name="PLoS Genet.">
        <title>Population sequencing reveals clonal diversity and ancestral inbreeding in the grapevine cultivar Chardonnay.</title>
        <authorList>
            <person name="Roach M.J."/>
            <person name="Johnson D.L."/>
            <person name="Bohlmann J."/>
            <person name="van Vuuren H.J."/>
            <person name="Jones S.J."/>
            <person name="Pretorius I.S."/>
            <person name="Schmidt S.A."/>
            <person name="Borneman A.R."/>
        </authorList>
    </citation>
    <scope>NUCLEOTIDE SEQUENCE [LARGE SCALE GENOMIC DNA]</scope>
    <source>
        <strain evidence="3">cv. Chardonnay</strain>
        <tissue evidence="2">Leaf</tissue>
    </source>
</reference>
<comment type="caution">
    <text evidence="2">The sequence shown here is derived from an EMBL/GenBank/DDBJ whole genome shotgun (WGS) entry which is preliminary data.</text>
</comment>
<protein>
    <submittedName>
        <fullName evidence="2">Uncharacterized protein Mb2253c</fullName>
    </submittedName>
</protein>
<dbReference type="EMBL" id="QGNW01000070">
    <property type="protein sequence ID" value="RVX02437.1"/>
    <property type="molecule type" value="Genomic_DNA"/>
</dbReference>
<dbReference type="InterPro" id="IPR002156">
    <property type="entry name" value="RNaseH_domain"/>
</dbReference>
<dbReference type="Pfam" id="PF13456">
    <property type="entry name" value="RVT_3"/>
    <property type="match status" value="1"/>
</dbReference>
<accession>A0A438J0E2</accession>
<feature type="domain" description="RNase H type-1" evidence="1">
    <location>
        <begin position="1"/>
        <end position="138"/>
    </location>
</feature>
<name>A0A438J0E2_VITVI</name>
<dbReference type="Proteomes" id="UP000288805">
    <property type="component" value="Unassembled WGS sequence"/>
</dbReference>
<dbReference type="InterPro" id="IPR012337">
    <property type="entry name" value="RNaseH-like_sf"/>
</dbReference>
<dbReference type="Gene3D" id="3.30.420.10">
    <property type="entry name" value="Ribonuclease H-like superfamily/Ribonuclease H"/>
    <property type="match status" value="1"/>
</dbReference>
<dbReference type="GO" id="GO:0003676">
    <property type="term" value="F:nucleic acid binding"/>
    <property type="evidence" value="ECO:0007669"/>
    <property type="project" value="InterPro"/>
</dbReference>
<dbReference type="CDD" id="cd09279">
    <property type="entry name" value="RNase_HI_like"/>
    <property type="match status" value="1"/>
</dbReference>